<name>A0A386HH96_9GAMM</name>
<dbReference type="InterPro" id="IPR031316">
    <property type="entry name" value="FlgM_C"/>
</dbReference>
<dbReference type="EMBL" id="CP009997">
    <property type="protein sequence ID" value="AJJ36767.1"/>
    <property type="molecule type" value="Genomic_DNA"/>
</dbReference>
<dbReference type="InterPro" id="IPR035890">
    <property type="entry name" value="Anti-sigma-28_factor_FlgM_sf"/>
</dbReference>
<evidence type="ECO:0000313" key="5">
    <source>
        <dbReference type="Proteomes" id="UP000265864"/>
    </source>
</evidence>
<dbReference type="Pfam" id="PF04316">
    <property type="entry name" value="FlgM"/>
    <property type="match status" value="1"/>
</dbReference>
<evidence type="ECO:0000313" key="3">
    <source>
        <dbReference type="EMBL" id="AYD45227.1"/>
    </source>
</evidence>
<proteinExistence type="predicted"/>
<dbReference type="AlphaFoldDB" id="A0A386HH96"/>
<accession>A0A386HH96</accession>
<evidence type="ECO:0000313" key="4">
    <source>
        <dbReference type="Proteomes" id="UP000031883"/>
    </source>
</evidence>
<keyword evidence="4" id="KW-1185">Reference proteome</keyword>
<reference evidence="3 5" key="2">
    <citation type="submission" date="2018-09" db="EMBL/GenBank/DDBJ databases">
        <title>Yersinia kristensenii subsp. rochesterensis subsp. nov., Isolated from Human Feces.</title>
        <authorList>
            <person name="Cunningham S.A."/>
            <person name="Jeraldo P."/>
            <person name="Patel R."/>
        </authorList>
    </citation>
    <scope>NUCLEOTIDE SEQUENCE [LARGE SCALE GENOMIC DNA]</scope>
    <source>
        <strain evidence="3 5">ATCC BAA-2637</strain>
    </source>
</reference>
<keyword evidence="3" id="KW-0969">Cilium</keyword>
<sequence length="91" mass="9775">MEINAQRRQMMIAAPAAKTENALIIQAIAPVRAIASTTQHAASAGELHAKLQKMPEVDSERVATAKAAIQADKITLNTADIARAMLNFHRS</sequence>
<dbReference type="RefSeq" id="WP_038639138.1">
    <property type="nucleotide sequence ID" value="NZ_CABHXM010000072.1"/>
</dbReference>
<dbReference type="GeneID" id="82552426"/>
<dbReference type="EMBL" id="CP032482">
    <property type="protein sequence ID" value="AYD45227.1"/>
    <property type="molecule type" value="Genomic_DNA"/>
</dbReference>
<protein>
    <submittedName>
        <fullName evidence="2">Anti-sigma-28 factor, FlgM family protein</fullName>
    </submittedName>
    <submittedName>
        <fullName evidence="3">Flagellar biosynthesis anti-sigma factor FlgM</fullName>
    </submittedName>
</protein>
<dbReference type="Proteomes" id="UP000265864">
    <property type="component" value="Chromosome"/>
</dbReference>
<gene>
    <name evidence="2" type="ORF">CH54_3193</name>
    <name evidence="3" type="ORF">DXZ79_16945</name>
</gene>
<organism evidence="3 5">
    <name type="scientific">Yersinia rochesterensis</name>
    <dbReference type="NCBI Taxonomy" id="1604335"/>
    <lineage>
        <taxon>Bacteria</taxon>
        <taxon>Pseudomonadati</taxon>
        <taxon>Pseudomonadota</taxon>
        <taxon>Gammaproteobacteria</taxon>
        <taxon>Enterobacterales</taxon>
        <taxon>Yersiniaceae</taxon>
        <taxon>Yersinia</taxon>
    </lineage>
</organism>
<feature type="domain" description="Anti-sigma-28 factor FlgM C-terminal" evidence="1">
    <location>
        <begin position="40"/>
        <end position="87"/>
    </location>
</feature>
<reference evidence="2 4" key="1">
    <citation type="journal article" date="2015" name="Genome Announc.">
        <title>Thirty-Two Complete Genome Assemblies of Nine Yersinia Species, Including Y. pestis, Y. pseudotuberculosis, and Y. enterocolitica.</title>
        <authorList>
            <person name="Johnson S.L."/>
            <person name="Daligault H.E."/>
            <person name="Davenport K.W."/>
            <person name="Jaissle J."/>
            <person name="Frey K.G."/>
            <person name="Ladner J.T."/>
            <person name="Broomall S.M."/>
            <person name="Bishop-Lilly K.A."/>
            <person name="Bruce D.C."/>
            <person name="Coyne S.R."/>
            <person name="Gibbons H.S."/>
            <person name="Lo C.C."/>
            <person name="Munk A.C."/>
            <person name="Rosenzweig C.N."/>
            <person name="Koroleva G.I."/>
            <person name="Palacios G.F."/>
            <person name="Redden C.L."/>
            <person name="Xu Y."/>
            <person name="Minogue T.D."/>
            <person name="Chain P.S."/>
        </authorList>
    </citation>
    <scope>NUCLEOTIDE SEQUENCE [LARGE SCALE GENOMIC DNA]</scope>
    <source>
        <strain evidence="2 4">Y231</strain>
    </source>
</reference>
<dbReference type="SUPFAM" id="SSF101498">
    <property type="entry name" value="Anti-sigma factor FlgM"/>
    <property type="match status" value="1"/>
</dbReference>
<evidence type="ECO:0000313" key="2">
    <source>
        <dbReference type="EMBL" id="AJJ36767.1"/>
    </source>
</evidence>
<evidence type="ECO:0000259" key="1">
    <source>
        <dbReference type="Pfam" id="PF04316"/>
    </source>
</evidence>
<keyword evidence="3" id="KW-0282">Flagellum</keyword>
<keyword evidence="3" id="KW-0966">Cell projection</keyword>
<dbReference type="Proteomes" id="UP000031883">
    <property type="component" value="Chromosome"/>
</dbReference>